<reference evidence="1" key="1">
    <citation type="journal article" date="2012" name="Nature">
        <title>The oyster genome reveals stress adaptation and complexity of shell formation.</title>
        <authorList>
            <person name="Zhang G."/>
            <person name="Fang X."/>
            <person name="Guo X."/>
            <person name="Li L."/>
            <person name="Luo R."/>
            <person name="Xu F."/>
            <person name="Yang P."/>
            <person name="Zhang L."/>
            <person name="Wang X."/>
            <person name="Qi H."/>
            <person name="Xiong Z."/>
            <person name="Que H."/>
            <person name="Xie Y."/>
            <person name="Holland P.W."/>
            <person name="Paps J."/>
            <person name="Zhu Y."/>
            <person name="Wu F."/>
            <person name="Chen Y."/>
            <person name="Wang J."/>
            <person name="Peng C."/>
            <person name="Meng J."/>
            <person name="Yang L."/>
            <person name="Liu J."/>
            <person name="Wen B."/>
            <person name="Zhang N."/>
            <person name="Huang Z."/>
            <person name="Zhu Q."/>
            <person name="Feng Y."/>
            <person name="Mount A."/>
            <person name="Hedgecock D."/>
            <person name="Xu Z."/>
            <person name="Liu Y."/>
            <person name="Domazet-Loso T."/>
            <person name="Du Y."/>
            <person name="Sun X."/>
            <person name="Zhang S."/>
            <person name="Liu B."/>
            <person name="Cheng P."/>
            <person name="Jiang X."/>
            <person name="Li J."/>
            <person name="Fan D."/>
            <person name="Wang W."/>
            <person name="Fu W."/>
            <person name="Wang T."/>
            <person name="Wang B."/>
            <person name="Zhang J."/>
            <person name="Peng Z."/>
            <person name="Li Y."/>
            <person name="Li N."/>
            <person name="Wang J."/>
            <person name="Chen M."/>
            <person name="He Y."/>
            <person name="Tan F."/>
            <person name="Song X."/>
            <person name="Zheng Q."/>
            <person name="Huang R."/>
            <person name="Yang H."/>
            <person name="Du X."/>
            <person name="Chen L."/>
            <person name="Yang M."/>
            <person name="Gaffney P.M."/>
            <person name="Wang S."/>
            <person name="Luo L."/>
            <person name="She Z."/>
            <person name="Ming Y."/>
            <person name="Huang W."/>
            <person name="Zhang S."/>
            <person name="Huang B."/>
            <person name="Zhang Y."/>
            <person name="Qu T."/>
            <person name="Ni P."/>
            <person name="Miao G."/>
            <person name="Wang J."/>
            <person name="Wang Q."/>
            <person name="Steinberg C.E."/>
            <person name="Wang H."/>
            <person name="Li N."/>
            <person name="Qian L."/>
            <person name="Zhang G."/>
            <person name="Li Y."/>
            <person name="Yang H."/>
            <person name="Liu X."/>
            <person name="Wang J."/>
            <person name="Yin Y."/>
            <person name="Wang J."/>
        </authorList>
    </citation>
    <scope>NUCLEOTIDE SEQUENCE [LARGE SCALE GENOMIC DNA]</scope>
    <source>
        <strain evidence="1">05x7-T-G4-1.051#20</strain>
    </source>
</reference>
<gene>
    <name evidence="1" type="ORF">CGI_10007444</name>
</gene>
<dbReference type="EMBL" id="JH816357">
    <property type="protein sequence ID" value="EKC19835.1"/>
    <property type="molecule type" value="Genomic_DNA"/>
</dbReference>
<dbReference type="InParanoid" id="K1PTW5"/>
<dbReference type="HOGENOM" id="CLU_1490432_0_0_1"/>
<evidence type="ECO:0000313" key="1">
    <source>
        <dbReference type="EMBL" id="EKC19835.1"/>
    </source>
</evidence>
<organism evidence="1">
    <name type="scientific">Magallana gigas</name>
    <name type="common">Pacific oyster</name>
    <name type="synonym">Crassostrea gigas</name>
    <dbReference type="NCBI Taxonomy" id="29159"/>
    <lineage>
        <taxon>Eukaryota</taxon>
        <taxon>Metazoa</taxon>
        <taxon>Spiralia</taxon>
        <taxon>Lophotrochozoa</taxon>
        <taxon>Mollusca</taxon>
        <taxon>Bivalvia</taxon>
        <taxon>Autobranchia</taxon>
        <taxon>Pteriomorphia</taxon>
        <taxon>Ostreida</taxon>
        <taxon>Ostreoidea</taxon>
        <taxon>Ostreidae</taxon>
        <taxon>Magallana</taxon>
    </lineage>
</organism>
<accession>K1PTW5</accession>
<sequence>MLSARSGFVFVCLLVVGVESYWYQYLGSGPYFNKNWKQHRRSLSCAESEESCRRSSECCDTKDVCVRDRQQGTQCSDSAECGVGLCCRGVFLFRFGKALQKVQKVLLYHHIPLWSVACLHLTKQPRIHRSKWRNQGRHCCRMVLCRTSTLLRGQSDVTVIPERVTSTAVVRPTNVTLRLIE</sequence>
<proteinExistence type="predicted"/>
<name>K1PTW5_MAGGI</name>
<dbReference type="AlphaFoldDB" id="K1PTW5"/>
<protein>
    <submittedName>
        <fullName evidence="1">Uncharacterized protein</fullName>
    </submittedName>
</protein>